<comment type="caution">
    <text evidence="1">The sequence shown here is derived from an EMBL/GenBank/DDBJ whole genome shotgun (WGS) entry which is preliminary data.</text>
</comment>
<proteinExistence type="predicted"/>
<dbReference type="PIRSF" id="PIRSF029202">
    <property type="entry name" value="UCP029202"/>
    <property type="match status" value="1"/>
</dbReference>
<dbReference type="AlphaFoldDB" id="A0A9Q4KPR0"/>
<evidence type="ECO:0000313" key="1">
    <source>
        <dbReference type="EMBL" id="MCZ6161937.1"/>
    </source>
</evidence>
<sequence>MPFFKDQEIVNTLIETANTFNEGFATREYPDIQLSKFVPITQKGNENIDALDYGELEGTQDLNNGLIDENTTSLETEDLSITAKKGLYLLWAKAAPYTKQAVLRAKNLGIDLDTEKLANLERVALLTMQKTALVGHPMVSGVDGLLTNKNVATKDLTGGKAIKDMTRAEARDFFLNIIDFGIETNGGLIIPNTIAIDGRDLMTLASKYDNSIGGADNGLNALATIKQAINDTMGTNIEIVGIPLGFAKGIGKGKGSRVAIYTKDENVLSTDWAVAPRAMPPYQRSSVSFEIAVESKFTGCLIRQLDKIAYIDYK</sequence>
<dbReference type="RefSeq" id="WP_269480249.1">
    <property type="nucleotide sequence ID" value="NZ_JAPXGP010000004.1"/>
</dbReference>
<gene>
    <name evidence="1" type="ORF">O6B92_06260</name>
</gene>
<evidence type="ECO:0000313" key="2">
    <source>
        <dbReference type="Proteomes" id="UP001075461"/>
    </source>
</evidence>
<dbReference type="EMBL" id="JAPXGP010000004">
    <property type="protein sequence ID" value="MCZ6161937.1"/>
    <property type="molecule type" value="Genomic_DNA"/>
</dbReference>
<accession>A0A9Q4KPR0</accession>
<protein>
    <submittedName>
        <fullName evidence="1">DUF2184 domain-containing protein</fullName>
    </submittedName>
</protein>
<dbReference type="Proteomes" id="UP001075461">
    <property type="component" value="Unassembled WGS sequence"/>
</dbReference>
<name>A0A9Q4KPR0_9BACT</name>
<organism evidence="1 2">
    <name type="scientific">Campylobacter ureolyticus</name>
    <dbReference type="NCBI Taxonomy" id="827"/>
    <lineage>
        <taxon>Bacteria</taxon>
        <taxon>Pseudomonadati</taxon>
        <taxon>Campylobacterota</taxon>
        <taxon>Epsilonproteobacteria</taxon>
        <taxon>Campylobacterales</taxon>
        <taxon>Campylobacteraceae</taxon>
        <taxon>Campylobacter</taxon>
    </lineage>
</organism>
<dbReference type="InterPro" id="IPR020049">
    <property type="entry name" value="Major_capsid-like"/>
</dbReference>
<dbReference type="Pfam" id="PF09950">
    <property type="entry name" value="Major_capside"/>
    <property type="match status" value="1"/>
</dbReference>
<reference evidence="1" key="1">
    <citation type="submission" date="2022-12" db="EMBL/GenBank/DDBJ databases">
        <title>Species Delineation and Comparative Genomics within the Campylobacter ureolyticus Complex.</title>
        <authorList>
            <person name="Maki J."/>
            <person name="Howard M."/>
            <person name="Connelly S."/>
            <person name="Hardy D.J."/>
            <person name="Cameron A."/>
        </authorList>
    </citation>
    <scope>NUCLEOTIDE SEQUENCE</scope>
    <source>
        <strain evidence="1">URMC_786</strain>
    </source>
</reference>